<dbReference type="InterPro" id="IPR026612">
    <property type="entry name" value="STRA6-like"/>
</dbReference>
<dbReference type="Pfam" id="PF14752">
    <property type="entry name" value="RBP_receptor"/>
    <property type="match status" value="1"/>
</dbReference>
<name>A0A6B2LA58_9EUKA</name>
<keyword evidence="1" id="KW-1133">Transmembrane helix</keyword>
<dbReference type="AlphaFoldDB" id="A0A6B2LA58"/>
<keyword evidence="1" id="KW-0472">Membrane</keyword>
<feature type="transmembrane region" description="Helical" evidence="1">
    <location>
        <begin position="80"/>
        <end position="100"/>
    </location>
</feature>
<sequence length="304" mass="35322">MEVPYANLIAFYNYLTDHVYEVFVVAAIMATIFAIINWGIMFYTFKKRILAYRRGSKGIATDKRIYTATQYFGMQAMVTVVGWLLSFLLFLLLAFLILVAQFEPSFLFSLVSLIVPILITYLSVAFPLIMLNSEVLTRSHGQLIRSPSFFFYLADFYYMFLHILRGIILAIVRALLAFLTLFLQFTRCDISILPGEAMILDAGSSAYLGMVYTEHHFNSPVQMVFRDILLREMMITNSKETIERKTKELKKNMNKRLQAKIKLITLLFKNPSLRKYCKHNTNLILQLKSQFINKKNPQEDIVYQ</sequence>
<feature type="transmembrane region" description="Helical" evidence="1">
    <location>
        <begin position="20"/>
        <end position="45"/>
    </location>
</feature>
<evidence type="ECO:0000313" key="2">
    <source>
        <dbReference type="EMBL" id="NDV33687.1"/>
    </source>
</evidence>
<protein>
    <submittedName>
        <fullName evidence="2">Uncharacterized protein</fullName>
    </submittedName>
</protein>
<reference evidence="2" key="1">
    <citation type="journal article" date="2020" name="J. Eukaryot. Microbiol.">
        <title>De novo Sequencing, Assembly and Annotation of the Transcriptome for the Free-Living Testate Amoeba Arcella intermedia.</title>
        <authorList>
            <person name="Ribeiro G.M."/>
            <person name="Porfirio-Sousa A.L."/>
            <person name="Maurer-Alcala X.X."/>
            <person name="Katz L.A."/>
            <person name="Lahr D.J.G."/>
        </authorList>
    </citation>
    <scope>NUCLEOTIDE SEQUENCE</scope>
</reference>
<proteinExistence type="predicted"/>
<feature type="transmembrane region" description="Helical" evidence="1">
    <location>
        <begin position="106"/>
        <end position="131"/>
    </location>
</feature>
<dbReference type="EMBL" id="GIBP01004718">
    <property type="protein sequence ID" value="NDV33687.1"/>
    <property type="molecule type" value="Transcribed_RNA"/>
</dbReference>
<dbReference type="GO" id="GO:0038023">
    <property type="term" value="F:signaling receptor activity"/>
    <property type="evidence" value="ECO:0007669"/>
    <property type="project" value="InterPro"/>
</dbReference>
<evidence type="ECO:0000256" key="1">
    <source>
        <dbReference type="SAM" id="Phobius"/>
    </source>
</evidence>
<accession>A0A6B2LA58</accession>
<keyword evidence="1" id="KW-0812">Transmembrane</keyword>
<organism evidence="2">
    <name type="scientific">Arcella intermedia</name>
    <dbReference type="NCBI Taxonomy" id="1963864"/>
    <lineage>
        <taxon>Eukaryota</taxon>
        <taxon>Amoebozoa</taxon>
        <taxon>Tubulinea</taxon>
        <taxon>Elardia</taxon>
        <taxon>Arcellinida</taxon>
        <taxon>Sphaerothecina</taxon>
        <taxon>Arcellidae</taxon>
        <taxon>Arcella</taxon>
    </lineage>
</organism>